<dbReference type="eggNOG" id="COG0727">
    <property type="taxonomic scope" value="Bacteria"/>
</dbReference>
<dbReference type="STRING" id="869209.Tresu_0133"/>
<dbReference type="OrthoDB" id="9806610at2"/>
<organism evidence="1 2">
    <name type="scientific">Treponema succinifaciens (strain ATCC 33096 / DSM 2489 / 6091)</name>
    <dbReference type="NCBI Taxonomy" id="869209"/>
    <lineage>
        <taxon>Bacteria</taxon>
        <taxon>Pseudomonadati</taxon>
        <taxon>Spirochaetota</taxon>
        <taxon>Spirochaetia</taxon>
        <taxon>Spirochaetales</taxon>
        <taxon>Treponemataceae</taxon>
        <taxon>Treponema</taxon>
    </lineage>
</organism>
<accession>F2NUZ5</accession>
<dbReference type="KEGG" id="tsu:Tresu_0133"/>
<evidence type="ECO:0000313" key="1">
    <source>
        <dbReference type="EMBL" id="AEB13099.1"/>
    </source>
</evidence>
<gene>
    <name evidence="1" type="ordered locus">Tresu_0133</name>
</gene>
<dbReference type="Proteomes" id="UP000006852">
    <property type="component" value="Chromosome"/>
</dbReference>
<protein>
    <recommendedName>
        <fullName evidence="3">YkgJ family cysteine cluster protein</fullName>
    </recommendedName>
</protein>
<keyword evidence="2" id="KW-1185">Reference proteome</keyword>
<evidence type="ECO:0008006" key="3">
    <source>
        <dbReference type="Google" id="ProtNLM"/>
    </source>
</evidence>
<proteinExistence type="predicted"/>
<dbReference type="InterPro" id="IPR005358">
    <property type="entry name" value="Puta_zinc/iron-chelating_dom"/>
</dbReference>
<reference evidence="2" key="2">
    <citation type="submission" date="2011-04" db="EMBL/GenBank/DDBJ databases">
        <title>The complete genome of chromosome of Treponema succinifaciens DSM 2489.</title>
        <authorList>
            <person name="Lucas S."/>
            <person name="Copeland A."/>
            <person name="Lapidus A."/>
            <person name="Bruce D."/>
            <person name="Goodwin L."/>
            <person name="Pitluck S."/>
            <person name="Peters L."/>
            <person name="Kyrpides N."/>
            <person name="Mavromatis K."/>
            <person name="Ivanova N."/>
            <person name="Ovchinnikova G."/>
            <person name="Teshima H."/>
            <person name="Detter J.C."/>
            <person name="Tapia R."/>
            <person name="Han C."/>
            <person name="Land M."/>
            <person name="Hauser L."/>
            <person name="Markowitz V."/>
            <person name="Cheng J.-F."/>
            <person name="Hugenholtz P."/>
            <person name="Woyke T."/>
            <person name="Wu D."/>
            <person name="Gronow S."/>
            <person name="Wellnitz S."/>
            <person name="Brambilla E."/>
            <person name="Klenk H.-P."/>
            <person name="Eisen J.A."/>
        </authorList>
    </citation>
    <scope>NUCLEOTIDE SEQUENCE [LARGE SCALE GENOMIC DNA]</scope>
    <source>
        <strain evidence="2">ATCC 33096 / DSM 2489 / 6091</strain>
    </source>
</reference>
<reference evidence="1 2" key="1">
    <citation type="journal article" date="2011" name="Stand. Genomic Sci.">
        <title>Complete genome sequence of Treponema succinifaciens type strain (6091).</title>
        <authorList>
            <person name="Han C."/>
            <person name="Gronow S."/>
            <person name="Teshima H."/>
            <person name="Lapidus A."/>
            <person name="Nolan M."/>
            <person name="Lucas S."/>
            <person name="Hammon N."/>
            <person name="Deshpande S."/>
            <person name="Cheng J.F."/>
            <person name="Zeytun A."/>
            <person name="Tapia R."/>
            <person name="Goodwin L."/>
            <person name="Pitluck S."/>
            <person name="Liolios K."/>
            <person name="Pagani I."/>
            <person name="Ivanova N."/>
            <person name="Mavromatis K."/>
            <person name="Mikhailova N."/>
            <person name="Huntemann M."/>
            <person name="Pati A."/>
            <person name="Chen A."/>
            <person name="Palaniappan K."/>
            <person name="Land M."/>
            <person name="Hauser L."/>
            <person name="Brambilla E.M."/>
            <person name="Rohde M."/>
            <person name="Goker M."/>
            <person name="Woyke T."/>
            <person name="Bristow J."/>
            <person name="Eisen J.A."/>
            <person name="Markowitz V."/>
            <person name="Hugenholtz P."/>
            <person name="Kyrpides N.C."/>
            <person name="Klenk H.P."/>
            <person name="Detter J.C."/>
        </authorList>
    </citation>
    <scope>NUCLEOTIDE SEQUENCE [LARGE SCALE GENOMIC DNA]</scope>
    <source>
        <strain evidence="2">ATCC 33096 / DSM 2489 / 6091</strain>
    </source>
</reference>
<dbReference type="Pfam" id="PF03692">
    <property type="entry name" value="CxxCxxCC"/>
    <property type="match status" value="1"/>
</dbReference>
<dbReference type="AlphaFoldDB" id="F2NUZ5"/>
<sequence>MLCGIFIFCAAQNSCKSLTWAKSMESVFENLKDTCEGKIAAEIEKLYAELEKQQSDWYKKTKFTCHSGCGMCCHNFEPDLTEAEANFMVLWLIQNQRQTAEKLLEENENSSKTCIFFNAENDCHCSIYGARPFICRLFGASSFYSKNHSLVWRPCKFYPEEKLSDFGLSHRQYSKDMAKKILGEVPPAMSDIMAQAMAVSPENKSTEPLRKILPRKIQHIFFLLKCCGNV</sequence>
<dbReference type="EMBL" id="CP002631">
    <property type="protein sequence ID" value="AEB13099.1"/>
    <property type="molecule type" value="Genomic_DNA"/>
</dbReference>
<evidence type="ECO:0000313" key="2">
    <source>
        <dbReference type="Proteomes" id="UP000006852"/>
    </source>
</evidence>
<dbReference type="HOGENOM" id="CLU_105096_0_0_12"/>
<name>F2NUZ5_TRES6</name>